<gene>
    <name evidence="22" type="primary">tyw1</name>
</gene>
<organism evidence="22 23">
    <name type="scientific">Dicentrarchus labrax</name>
    <name type="common">European seabass</name>
    <name type="synonym">Morone labrax</name>
    <dbReference type="NCBI Taxonomy" id="13489"/>
    <lineage>
        <taxon>Eukaryota</taxon>
        <taxon>Metazoa</taxon>
        <taxon>Chordata</taxon>
        <taxon>Craniata</taxon>
        <taxon>Vertebrata</taxon>
        <taxon>Euteleostomi</taxon>
        <taxon>Actinopterygii</taxon>
        <taxon>Neopterygii</taxon>
        <taxon>Teleostei</taxon>
        <taxon>Neoteleostei</taxon>
        <taxon>Acanthomorphata</taxon>
        <taxon>Eupercaria</taxon>
        <taxon>Moronidae</taxon>
        <taxon>Dicentrarchus</taxon>
    </lineage>
</organism>
<dbReference type="InterPro" id="IPR001094">
    <property type="entry name" value="Flavdoxin-like"/>
</dbReference>
<dbReference type="Pfam" id="PF08608">
    <property type="entry name" value="Wyosine_form"/>
    <property type="match status" value="1"/>
</dbReference>
<comment type="cofactor">
    <cofactor evidence="1">
        <name>[4Fe-4S] cluster</name>
        <dbReference type="ChEBI" id="CHEBI:49883"/>
    </cofactor>
</comment>
<keyword evidence="23" id="KW-1185">Reference proteome</keyword>
<evidence type="ECO:0000256" key="3">
    <source>
        <dbReference type="ARBA" id="ARBA00010115"/>
    </source>
</evidence>
<sequence length="658" mass="74549">MALKKKSFPKDVGTLVYKAVKKDDRDAVVHVSGVKIFYGSQTGTAKAFAKELSEEVKASGIPAEVIDMKDYDPDDQLADECTNKAVCVFLVATYTDGQPTENAEWFCKWLEEASTDFRYGKTYLKGLRYAVFGLGNSVYVGHYNTVGKNVDKWLWMLSGMRIMTRGEGDCNVVKSRNGSIQADFLAWKVKFLNRLQALAKGEKKTCSGNCKTGGSCKNKRKEGHEQEEEEEEEAQQNNSSEVMNEKKSGSVVDMEDLGNIMSSVKKAKVRLCPPCLLSDSLILLTSCYFSFCAGYKLIGSHSGVKLCRWTKSMLRGRGGCYKHTFYGIESHRCMETTPSLACANKCVFCWRHHTNPVGTEWRWKMDPAETILQDALEKHQNMIRQFRGVPGVKPDRYEEGLAVKHCALSLVGEPIMYPEINTFIRLLHSHHISSFLVTNAQFPQEIRSLVPVTQLYVSVDASTKDSLKKIDRPLFKDFWPRFLDSLRALGEKRQRTVYRLTLVKSWNVEEMQAYSELIALGQPDFVEVKGVTYCGESSASSLTMANVPWHQEVVAFVQQLTDMLPQYEIACEHEHSNCLLIAHTKFKVDGEWWTWIDYERFQELVQAHEESGGQQSFSALDYIAKTPSWALFGAHEQGFDPADTRFQRRNKTKDISGC</sequence>
<dbReference type="InterPro" id="IPR029039">
    <property type="entry name" value="Flavoprotein-like_sf"/>
</dbReference>
<evidence type="ECO:0000256" key="19">
    <source>
        <dbReference type="SAM" id="MobiDB-lite"/>
    </source>
</evidence>
<evidence type="ECO:0000256" key="7">
    <source>
        <dbReference type="ARBA" id="ARBA00022691"/>
    </source>
</evidence>
<evidence type="ECO:0000256" key="8">
    <source>
        <dbReference type="ARBA" id="ARBA00022694"/>
    </source>
</evidence>
<dbReference type="Pfam" id="PF04055">
    <property type="entry name" value="Radical_SAM"/>
    <property type="match status" value="1"/>
</dbReference>
<comment type="similarity">
    <text evidence="3">Belongs to the TYW1 family.</text>
</comment>
<dbReference type="GO" id="GO:0046872">
    <property type="term" value="F:metal ion binding"/>
    <property type="evidence" value="ECO:0007669"/>
    <property type="project" value="UniProtKB-KW"/>
</dbReference>
<accession>A0A8C4EVX5</accession>
<dbReference type="PANTHER" id="PTHR13930">
    <property type="entry name" value="S-ADENOSYL-L-METHIONINE-DEPENDENT TRNA 4-DEMETHYLWYOSINE SYNTHASE"/>
    <property type="match status" value="1"/>
</dbReference>
<keyword evidence="13" id="KW-0456">Lyase</keyword>
<evidence type="ECO:0000259" key="21">
    <source>
        <dbReference type="PROSITE" id="PS51918"/>
    </source>
</evidence>
<dbReference type="InterPro" id="IPR007197">
    <property type="entry name" value="rSAM"/>
</dbReference>
<evidence type="ECO:0000256" key="16">
    <source>
        <dbReference type="ARBA" id="ARBA00078095"/>
    </source>
</evidence>
<dbReference type="InterPro" id="IPR013917">
    <property type="entry name" value="tRNA_wybutosine-synth"/>
</dbReference>
<dbReference type="GO" id="GO:0051539">
    <property type="term" value="F:4 iron, 4 sulfur cluster binding"/>
    <property type="evidence" value="ECO:0007669"/>
    <property type="project" value="UniProtKB-KW"/>
</dbReference>
<dbReference type="Ensembl" id="ENSDLAT00005024883.2">
    <property type="protein sequence ID" value="ENSDLAP00005023247.2"/>
    <property type="gene ID" value="ENSDLAG00005010551.2"/>
</dbReference>
<dbReference type="Pfam" id="PF00258">
    <property type="entry name" value="Flavodoxin_1"/>
    <property type="match status" value="1"/>
</dbReference>
<evidence type="ECO:0000313" key="23">
    <source>
        <dbReference type="Proteomes" id="UP000694389"/>
    </source>
</evidence>
<dbReference type="CDD" id="cd01335">
    <property type="entry name" value="Radical_SAM"/>
    <property type="match status" value="1"/>
</dbReference>
<evidence type="ECO:0000256" key="2">
    <source>
        <dbReference type="ARBA" id="ARBA00004797"/>
    </source>
</evidence>
<evidence type="ECO:0000256" key="14">
    <source>
        <dbReference type="ARBA" id="ARBA00025368"/>
    </source>
</evidence>
<evidence type="ECO:0000259" key="20">
    <source>
        <dbReference type="PROSITE" id="PS50902"/>
    </source>
</evidence>
<keyword evidence="8" id="KW-0819">tRNA processing</keyword>
<dbReference type="SFLD" id="SFLDS00029">
    <property type="entry name" value="Radical_SAM"/>
    <property type="match status" value="1"/>
</dbReference>
<evidence type="ECO:0000256" key="10">
    <source>
        <dbReference type="ARBA" id="ARBA00022741"/>
    </source>
</evidence>
<evidence type="ECO:0000256" key="9">
    <source>
        <dbReference type="ARBA" id="ARBA00022723"/>
    </source>
</evidence>
<comment type="catalytic activity">
    <reaction evidence="15">
        <text>N(1)-methylguanosine(37) in tRNA(Phe) + pyruvate + S-adenosyl-L-methionine = 4-demethylwyosine(37) in tRNA(Phe) + 5'-deoxyadenosine + L-methionine + CO2 + H2O</text>
        <dbReference type="Rhea" id="RHEA:36347"/>
        <dbReference type="Rhea" id="RHEA-COMP:10164"/>
        <dbReference type="Rhea" id="RHEA-COMP:10165"/>
        <dbReference type="ChEBI" id="CHEBI:15361"/>
        <dbReference type="ChEBI" id="CHEBI:15377"/>
        <dbReference type="ChEBI" id="CHEBI:16526"/>
        <dbReference type="ChEBI" id="CHEBI:17319"/>
        <dbReference type="ChEBI" id="CHEBI:57844"/>
        <dbReference type="ChEBI" id="CHEBI:59789"/>
        <dbReference type="ChEBI" id="CHEBI:64315"/>
        <dbReference type="ChEBI" id="CHEBI:73542"/>
        <dbReference type="EC" id="4.1.3.44"/>
    </reaction>
</comment>
<dbReference type="EC" id="4.1.3.44" evidence="4"/>
<evidence type="ECO:0000256" key="12">
    <source>
        <dbReference type="ARBA" id="ARBA00023014"/>
    </source>
</evidence>
<dbReference type="InterPro" id="IPR034556">
    <property type="entry name" value="tRNA_wybutosine-synthase"/>
</dbReference>
<evidence type="ECO:0000256" key="13">
    <source>
        <dbReference type="ARBA" id="ARBA00023239"/>
    </source>
</evidence>
<reference evidence="22" key="2">
    <citation type="submission" date="2025-09" db="UniProtKB">
        <authorList>
            <consortium name="Ensembl"/>
        </authorList>
    </citation>
    <scope>IDENTIFICATION</scope>
</reference>
<keyword evidence="10" id="KW-0547">Nucleotide-binding</keyword>
<name>A0A8C4EVX5_DICLA</name>
<dbReference type="FunFam" id="3.20.20.70:FF:000196">
    <property type="entry name" value="S-adenosyl-L-methionine-dependent tRNA 4-demethylwyosine synthase"/>
    <property type="match status" value="1"/>
</dbReference>
<dbReference type="SFLD" id="SFLDG01071">
    <property type="entry name" value="tRNA_wybutosine-synthesizing"/>
    <property type="match status" value="1"/>
</dbReference>
<comment type="pathway">
    <text evidence="2">tRNA modification; wybutosine-tRNA(Phe) biosynthesis.</text>
</comment>
<evidence type="ECO:0000313" key="22">
    <source>
        <dbReference type="Ensembl" id="ENSDLAP00005023247.2"/>
    </source>
</evidence>
<evidence type="ECO:0000256" key="18">
    <source>
        <dbReference type="ARBA" id="ARBA00082357"/>
    </source>
</evidence>
<dbReference type="PRINTS" id="PR00369">
    <property type="entry name" value="FLAVODOXIN"/>
</dbReference>
<evidence type="ECO:0000256" key="17">
    <source>
        <dbReference type="ARBA" id="ARBA00081169"/>
    </source>
</evidence>
<dbReference type="AlphaFoldDB" id="A0A8C4EVX5"/>
<feature type="compositionally biased region" description="Acidic residues" evidence="19">
    <location>
        <begin position="225"/>
        <end position="234"/>
    </location>
</feature>
<dbReference type="GO" id="GO:0102521">
    <property type="term" value="F:tRNA-4-demethylwyosine synthase activity"/>
    <property type="evidence" value="ECO:0007669"/>
    <property type="project" value="UniProtKB-EC"/>
</dbReference>
<dbReference type="GO" id="GO:0031591">
    <property type="term" value="P:wybutosine biosynthetic process"/>
    <property type="evidence" value="ECO:0007669"/>
    <property type="project" value="TreeGrafter"/>
</dbReference>
<dbReference type="PANTHER" id="PTHR13930:SF0">
    <property type="entry name" value="S-ADENOSYL-L-METHIONINE-DEPENDENT TRNA 4-DEMETHYLWYOSINE SYNTHASE TYW1-RELATED"/>
    <property type="match status" value="1"/>
</dbReference>
<dbReference type="SFLD" id="SFLDF00284">
    <property type="entry name" value="tRNA_wybutosine-synthesizing"/>
    <property type="match status" value="1"/>
</dbReference>
<dbReference type="InterPro" id="IPR008254">
    <property type="entry name" value="Flavodoxin/NO_synth"/>
</dbReference>
<evidence type="ECO:0000256" key="1">
    <source>
        <dbReference type="ARBA" id="ARBA00001966"/>
    </source>
</evidence>
<dbReference type="GO" id="GO:0010181">
    <property type="term" value="F:FMN binding"/>
    <property type="evidence" value="ECO:0007669"/>
    <property type="project" value="InterPro"/>
</dbReference>
<dbReference type="PROSITE" id="PS51918">
    <property type="entry name" value="RADICAL_SAM"/>
    <property type="match status" value="1"/>
</dbReference>
<feature type="region of interest" description="Disordered" evidence="19">
    <location>
        <begin position="214"/>
        <end position="248"/>
    </location>
</feature>
<keyword evidence="12" id="KW-0411">Iron-sulfur</keyword>
<reference evidence="22" key="1">
    <citation type="submission" date="2025-08" db="UniProtKB">
        <authorList>
            <consortium name="Ensembl"/>
        </authorList>
    </citation>
    <scope>IDENTIFICATION</scope>
</reference>
<feature type="domain" description="Flavodoxin-like" evidence="20">
    <location>
        <begin position="34"/>
        <end position="192"/>
    </location>
</feature>
<dbReference type="InterPro" id="IPR013785">
    <property type="entry name" value="Aldolase_TIM"/>
</dbReference>
<keyword evidence="7" id="KW-0949">S-adenosyl-L-methionine</keyword>
<keyword evidence="6" id="KW-0004">4Fe-4S</keyword>
<dbReference type="Gene3D" id="3.20.20.70">
    <property type="entry name" value="Aldolase class I"/>
    <property type="match status" value="1"/>
</dbReference>
<dbReference type="InterPro" id="IPR058240">
    <property type="entry name" value="rSAM_sf"/>
</dbReference>
<dbReference type="Proteomes" id="UP000694389">
    <property type="component" value="Unassembled WGS sequence"/>
</dbReference>
<protein>
    <recommendedName>
        <fullName evidence="5">S-adenosyl-L-methionine-dependent tRNA 4-demethylwyosine synthase TYW1</fullName>
        <ecNumber evidence="4">4.1.3.44</ecNumber>
    </recommendedName>
    <alternativeName>
        <fullName evidence="18">Radical S-adenosyl methionine and flavodoxin domain-containing protein 1</fullName>
    </alternativeName>
    <alternativeName>
        <fullName evidence="16">tRNA wybutosine-synthesizing protein 1 homolog</fullName>
    </alternativeName>
    <alternativeName>
        <fullName evidence="17">tRNA-yW-synthesizing protein</fullName>
    </alternativeName>
</protein>
<keyword evidence="11" id="KW-0408">Iron</keyword>
<dbReference type="PROSITE" id="PS50902">
    <property type="entry name" value="FLAVODOXIN_LIKE"/>
    <property type="match status" value="1"/>
</dbReference>
<evidence type="ECO:0000256" key="4">
    <source>
        <dbReference type="ARBA" id="ARBA00012821"/>
    </source>
</evidence>
<comment type="function">
    <text evidence="14">Probable component of the wybutosine biosynthesis pathway. Wybutosine is a hyper modified guanosine with a tricyclic base found at the 3'-position adjacent to the anticodon of eukaryotic phenylalanine tRNA. Catalyzes the condensation of N-methylguanine with 2 carbon atoms from pyruvate to form the tricyclic 4-demethylwyosine, an intermediate in wybutosine biosynthesis.</text>
</comment>
<evidence type="ECO:0000256" key="15">
    <source>
        <dbReference type="ARBA" id="ARBA00049466"/>
    </source>
</evidence>
<dbReference type="SUPFAM" id="SSF102114">
    <property type="entry name" value="Radical SAM enzymes"/>
    <property type="match status" value="1"/>
</dbReference>
<dbReference type="GeneTree" id="ENSGT00510000047059"/>
<feature type="domain" description="Radical SAM core" evidence="21">
    <location>
        <begin position="326"/>
        <end position="570"/>
    </location>
</feature>
<dbReference type="Gene3D" id="3.40.50.360">
    <property type="match status" value="1"/>
</dbReference>
<dbReference type="SUPFAM" id="SSF52218">
    <property type="entry name" value="Flavoproteins"/>
    <property type="match status" value="1"/>
</dbReference>
<evidence type="ECO:0000256" key="11">
    <source>
        <dbReference type="ARBA" id="ARBA00023004"/>
    </source>
</evidence>
<evidence type="ECO:0000256" key="5">
    <source>
        <dbReference type="ARBA" id="ARBA00017596"/>
    </source>
</evidence>
<dbReference type="UniPathway" id="UPA00375"/>
<evidence type="ECO:0000256" key="6">
    <source>
        <dbReference type="ARBA" id="ARBA00022485"/>
    </source>
</evidence>
<keyword evidence="9" id="KW-0479">Metal-binding</keyword>
<proteinExistence type="inferred from homology"/>